<dbReference type="OrthoDB" id="63055at2759"/>
<evidence type="ECO:0000256" key="1">
    <source>
        <dbReference type="SAM" id="MobiDB-lite"/>
    </source>
</evidence>
<dbReference type="RefSeq" id="XP_008867933.1">
    <property type="nucleotide sequence ID" value="XM_008869711.1"/>
</dbReference>
<dbReference type="eggNOG" id="ENOG502QT78">
    <property type="taxonomic scope" value="Eukaryota"/>
</dbReference>
<organism evidence="2">
    <name type="scientific">Aphanomyces invadans</name>
    <dbReference type="NCBI Taxonomy" id="157072"/>
    <lineage>
        <taxon>Eukaryota</taxon>
        <taxon>Sar</taxon>
        <taxon>Stramenopiles</taxon>
        <taxon>Oomycota</taxon>
        <taxon>Saprolegniomycetes</taxon>
        <taxon>Saprolegniales</taxon>
        <taxon>Verrucalvaceae</taxon>
        <taxon>Aphanomyces</taxon>
    </lineage>
</organism>
<dbReference type="VEuPathDB" id="FungiDB:H310_05087"/>
<accession>A0A024UBQ1</accession>
<dbReference type="InterPro" id="IPR006121">
    <property type="entry name" value="HMA_dom"/>
</dbReference>
<dbReference type="EMBL" id="KI913959">
    <property type="protein sequence ID" value="ETW03704.1"/>
    <property type="molecule type" value="Genomic_DNA"/>
</dbReference>
<evidence type="ECO:0000313" key="2">
    <source>
        <dbReference type="EMBL" id="ETW03704.1"/>
    </source>
</evidence>
<name>A0A024UBQ1_9STRA</name>
<sequence length="438" mass="46937">MGASRKGCAELGCNKLATSGGLCVGHGGGKLCQYPGCTKGKLARDGQGRCRDHSIIHHDINEVLLQHSDDSSIFAPSEMRRPQPTSKEAPLHPPVMSSSSTSVAYIYRRLLVQVQLRDPWTESRVVAVLRSEPHVRSVHILGYRCAVSTAQRQTKSSLCCVVRGGPELSEAALEAAMTALSMHFTVLEASVVDDLDTVVHVEATLEVHGMMCIANCGNTVVRAIQNVPSVLQVRLEFDQAQVIVMCPNTVTTHTLIARVQAIGFEANLISLHPVPRHRRFTIQRTRDHHITTDSALRLETCLSHVEGVEQVVVAPHLLTVDVTGFYNASEVVLVAATMVIQLTEVSLFDGEGLGLDERPASAPTSKATSPHVCSLACNAMGCVKYQTTMAHTAALAVGWTVPGCGMAFGLECTCGDSCQCAGCPTHNPGNLDLVAAMF</sequence>
<dbReference type="AlphaFoldDB" id="A0A024UBQ1"/>
<dbReference type="SUPFAM" id="SSF55008">
    <property type="entry name" value="HMA, heavy metal-associated domain"/>
    <property type="match status" value="1"/>
</dbReference>
<dbReference type="CDD" id="cd00371">
    <property type="entry name" value="HMA"/>
    <property type="match status" value="1"/>
</dbReference>
<dbReference type="GeneID" id="20082137"/>
<dbReference type="GO" id="GO:0046872">
    <property type="term" value="F:metal ion binding"/>
    <property type="evidence" value="ECO:0007669"/>
    <property type="project" value="InterPro"/>
</dbReference>
<proteinExistence type="predicted"/>
<dbReference type="InterPro" id="IPR036163">
    <property type="entry name" value="HMA_dom_sf"/>
</dbReference>
<protein>
    <submittedName>
        <fullName evidence="2">Uncharacterized protein</fullName>
    </submittedName>
</protein>
<gene>
    <name evidence="2" type="ORF">H310_05087</name>
</gene>
<feature type="region of interest" description="Disordered" evidence="1">
    <location>
        <begin position="74"/>
        <end position="98"/>
    </location>
</feature>
<dbReference type="Gene3D" id="3.30.70.100">
    <property type="match status" value="1"/>
</dbReference>
<reference evidence="2" key="1">
    <citation type="submission" date="2013-12" db="EMBL/GenBank/DDBJ databases">
        <title>The Genome Sequence of Aphanomyces invadans NJM9701.</title>
        <authorList>
            <consortium name="The Broad Institute Genomics Platform"/>
            <person name="Russ C."/>
            <person name="Tyler B."/>
            <person name="van West P."/>
            <person name="Dieguez-Uribeondo J."/>
            <person name="Young S.K."/>
            <person name="Zeng Q."/>
            <person name="Gargeya S."/>
            <person name="Fitzgerald M."/>
            <person name="Abouelleil A."/>
            <person name="Alvarado L."/>
            <person name="Chapman S.B."/>
            <person name="Gainer-Dewar J."/>
            <person name="Goldberg J."/>
            <person name="Griggs A."/>
            <person name="Gujja S."/>
            <person name="Hansen M."/>
            <person name="Howarth C."/>
            <person name="Imamovic A."/>
            <person name="Ireland A."/>
            <person name="Larimer J."/>
            <person name="McCowan C."/>
            <person name="Murphy C."/>
            <person name="Pearson M."/>
            <person name="Poon T.W."/>
            <person name="Priest M."/>
            <person name="Roberts A."/>
            <person name="Saif S."/>
            <person name="Shea T."/>
            <person name="Sykes S."/>
            <person name="Wortman J."/>
            <person name="Nusbaum C."/>
            <person name="Birren B."/>
        </authorList>
    </citation>
    <scope>NUCLEOTIDE SEQUENCE [LARGE SCALE GENOMIC DNA]</scope>
    <source>
        <strain evidence="2">NJM9701</strain>
    </source>
</reference>